<dbReference type="PANTHER" id="PTHR23501">
    <property type="entry name" value="MAJOR FACILITATOR SUPERFAMILY"/>
    <property type="match status" value="1"/>
</dbReference>
<dbReference type="PANTHER" id="PTHR23501:SF43">
    <property type="entry name" value="MULTIDRUG TRANSPORTER, PUTATIVE (AFU_ORTHOLOGUE AFUA_6G03040)-RELATED"/>
    <property type="match status" value="1"/>
</dbReference>
<reference evidence="8" key="1">
    <citation type="journal article" date="2015" name="Genome Announc.">
        <title>Draft genome sequence of Talaromyces cellulolyticus strain Y-94, a source of lignocellulosic biomass-degrading enzymes.</title>
        <authorList>
            <person name="Fujii T."/>
            <person name="Koike H."/>
            <person name="Sawayama S."/>
            <person name="Yano S."/>
            <person name="Inoue H."/>
        </authorList>
    </citation>
    <scope>NUCLEOTIDE SEQUENCE [LARGE SCALE GENOMIC DNA]</scope>
    <source>
        <strain evidence="8">Y-94</strain>
    </source>
</reference>
<sequence length="545" mass="58373">MEARQARPPQIDPSKVSTVRMVLCMIGLWVCLFLSALETTIVATALNKISSDLDSLGQSSWIIVAYLLTYNGFLLLFSKLTDIFGQKTLLIVAQLIFLVFSMACGAAQTMTQLVVFRAMQGIGGSGIYSNVFVIVTKIITPDKIGLYTGILTSVFAIASLLGPILGGVIVDNTTWRWVFFLNGPGIVLSLALIFPGIPSLGKKIFTRQTLQRVDVVGGILSLAWPTMLVFAWEEGGESYSWGSSTIIGTLVGGGVGLIAFVFYERWVVRHQSDMEPILPMRLLKSPRLCLNLLSMFCVGVCFYASIVLLPERFQTVNGLSPMSAGIHLLPFTIASPVFSITCGFVLEKAPRTAAYLVGIGASLIVVGIALLGSLPTNVDTVVAAVYGYEVILAAGTGFIMPPLVFMLKVEFDDDDLASAMGANNTSRTLGGCVGLAVTSAVTHSKLRNMLSAFLSPSQVSTVLNSSSTNSNNGLSPSDLVRVRYAYAVSYGAQFRALLAFACVGTVSAVALGILREQQVRRTCRLSSQSRATTFIQLDDQETAVG</sequence>
<dbReference type="InterPro" id="IPR020846">
    <property type="entry name" value="MFS_dom"/>
</dbReference>
<proteinExistence type="predicted"/>
<feature type="transmembrane region" description="Helical" evidence="5">
    <location>
        <begin position="215"/>
        <end position="232"/>
    </location>
</feature>
<feature type="transmembrane region" description="Helical" evidence="5">
    <location>
        <begin position="386"/>
        <end position="407"/>
    </location>
</feature>
<evidence type="ECO:0000313" key="8">
    <source>
        <dbReference type="Proteomes" id="UP000053095"/>
    </source>
</evidence>
<dbReference type="InterPro" id="IPR036259">
    <property type="entry name" value="MFS_trans_sf"/>
</dbReference>
<feature type="transmembrane region" description="Helical" evidence="5">
    <location>
        <begin position="244"/>
        <end position="267"/>
    </location>
</feature>
<dbReference type="PROSITE" id="PS50850">
    <property type="entry name" value="MFS"/>
    <property type="match status" value="1"/>
</dbReference>
<accession>A0A6V8HBK4</accession>
<dbReference type="PRINTS" id="PR01036">
    <property type="entry name" value="TCRTETB"/>
</dbReference>
<evidence type="ECO:0000259" key="6">
    <source>
        <dbReference type="PROSITE" id="PS50850"/>
    </source>
</evidence>
<keyword evidence="4 5" id="KW-0472">Membrane</keyword>
<dbReference type="Proteomes" id="UP000053095">
    <property type="component" value="Unassembled WGS sequence"/>
</dbReference>
<dbReference type="EMBL" id="DF933820">
    <property type="protein sequence ID" value="GAM37659.1"/>
    <property type="molecule type" value="Genomic_DNA"/>
</dbReference>
<feature type="transmembrane region" description="Helical" evidence="5">
    <location>
        <begin position="89"/>
        <end position="108"/>
    </location>
</feature>
<dbReference type="GO" id="GO:0005886">
    <property type="term" value="C:plasma membrane"/>
    <property type="evidence" value="ECO:0007669"/>
    <property type="project" value="TreeGrafter"/>
</dbReference>
<name>A0A6V8HBK4_TALPI</name>
<keyword evidence="3 5" id="KW-1133">Transmembrane helix</keyword>
<evidence type="ECO:0000313" key="7">
    <source>
        <dbReference type="EMBL" id="GAM37659.1"/>
    </source>
</evidence>
<comment type="subcellular location">
    <subcellularLocation>
        <location evidence="1">Membrane</location>
        <topology evidence="1">Multi-pass membrane protein</topology>
    </subcellularLocation>
</comment>
<evidence type="ECO:0000256" key="4">
    <source>
        <dbReference type="ARBA" id="ARBA00023136"/>
    </source>
</evidence>
<dbReference type="Gene3D" id="1.20.1720.10">
    <property type="entry name" value="Multidrug resistance protein D"/>
    <property type="match status" value="1"/>
</dbReference>
<comment type="caution">
    <text evidence="7">The sequence shown here is derived from an EMBL/GenBank/DDBJ whole genome shotgun (WGS) entry which is preliminary data.</text>
</comment>
<evidence type="ECO:0000256" key="1">
    <source>
        <dbReference type="ARBA" id="ARBA00004141"/>
    </source>
</evidence>
<dbReference type="Pfam" id="PF07690">
    <property type="entry name" value="MFS_1"/>
    <property type="match status" value="1"/>
</dbReference>
<feature type="domain" description="Major facilitator superfamily (MFS) profile" evidence="6">
    <location>
        <begin position="24"/>
        <end position="519"/>
    </location>
</feature>
<feature type="transmembrane region" description="Helical" evidence="5">
    <location>
        <begin position="114"/>
        <end position="135"/>
    </location>
</feature>
<dbReference type="AlphaFoldDB" id="A0A6V8HBK4"/>
<dbReference type="Gene3D" id="1.20.1250.20">
    <property type="entry name" value="MFS general substrate transporter like domains"/>
    <property type="match status" value="1"/>
</dbReference>
<evidence type="ECO:0000256" key="5">
    <source>
        <dbReference type="SAM" id="Phobius"/>
    </source>
</evidence>
<feature type="transmembrane region" description="Helical" evidence="5">
    <location>
        <begin position="328"/>
        <end position="346"/>
    </location>
</feature>
<gene>
    <name evidence="7" type="ORF">TCE0_024r07758</name>
</gene>
<feature type="transmembrane region" description="Helical" evidence="5">
    <location>
        <begin position="58"/>
        <end position="77"/>
    </location>
</feature>
<dbReference type="SUPFAM" id="SSF103473">
    <property type="entry name" value="MFS general substrate transporter"/>
    <property type="match status" value="1"/>
</dbReference>
<dbReference type="InterPro" id="IPR011701">
    <property type="entry name" value="MFS"/>
</dbReference>
<keyword evidence="8" id="KW-1185">Reference proteome</keyword>
<feature type="transmembrane region" description="Helical" evidence="5">
    <location>
        <begin position="21"/>
        <end position="46"/>
    </location>
</feature>
<keyword evidence="2 5" id="KW-0812">Transmembrane</keyword>
<evidence type="ECO:0000256" key="3">
    <source>
        <dbReference type="ARBA" id="ARBA00022989"/>
    </source>
</evidence>
<feature type="transmembrane region" description="Helical" evidence="5">
    <location>
        <begin position="353"/>
        <end position="374"/>
    </location>
</feature>
<organism evidence="7 8">
    <name type="scientific">Talaromyces pinophilus</name>
    <name type="common">Penicillium pinophilum</name>
    <dbReference type="NCBI Taxonomy" id="128442"/>
    <lineage>
        <taxon>Eukaryota</taxon>
        <taxon>Fungi</taxon>
        <taxon>Dikarya</taxon>
        <taxon>Ascomycota</taxon>
        <taxon>Pezizomycotina</taxon>
        <taxon>Eurotiomycetes</taxon>
        <taxon>Eurotiomycetidae</taxon>
        <taxon>Eurotiales</taxon>
        <taxon>Trichocomaceae</taxon>
        <taxon>Talaromyces</taxon>
        <taxon>Talaromyces sect. Talaromyces</taxon>
    </lineage>
</organism>
<feature type="transmembrane region" description="Helical" evidence="5">
    <location>
        <begin position="494"/>
        <end position="514"/>
    </location>
</feature>
<dbReference type="GO" id="GO:0022857">
    <property type="term" value="F:transmembrane transporter activity"/>
    <property type="evidence" value="ECO:0007669"/>
    <property type="project" value="InterPro"/>
</dbReference>
<feature type="transmembrane region" description="Helical" evidence="5">
    <location>
        <begin position="175"/>
        <end position="194"/>
    </location>
</feature>
<evidence type="ECO:0000256" key="2">
    <source>
        <dbReference type="ARBA" id="ARBA00022692"/>
    </source>
</evidence>
<feature type="transmembrane region" description="Helical" evidence="5">
    <location>
        <begin position="147"/>
        <end position="169"/>
    </location>
</feature>
<feature type="transmembrane region" description="Helical" evidence="5">
    <location>
        <begin position="428"/>
        <end position="446"/>
    </location>
</feature>
<protein>
    <submittedName>
        <fullName evidence="7">MFS multidrug transporter</fullName>
    </submittedName>
</protein>
<feature type="transmembrane region" description="Helical" evidence="5">
    <location>
        <begin position="288"/>
        <end position="308"/>
    </location>
</feature>